<dbReference type="InterPro" id="IPR017938">
    <property type="entry name" value="Riboflavin_synthase-like_b-brl"/>
</dbReference>
<dbReference type="PANTHER" id="PTHR30157">
    <property type="entry name" value="FERRIC REDUCTASE, NADPH-DEPENDENT"/>
    <property type="match status" value="1"/>
</dbReference>
<feature type="signal peptide" evidence="1">
    <location>
        <begin position="1"/>
        <end position="24"/>
    </location>
</feature>
<dbReference type="Gene3D" id="3.40.50.80">
    <property type="entry name" value="Nucleotide-binding domain of ferredoxin-NADP reductase (FNR) module"/>
    <property type="match status" value="1"/>
</dbReference>
<dbReference type="EMBL" id="JACHMH010000001">
    <property type="protein sequence ID" value="MBB4679776.1"/>
    <property type="molecule type" value="Genomic_DNA"/>
</dbReference>
<evidence type="ECO:0000313" key="3">
    <source>
        <dbReference type="EMBL" id="MBB4679776.1"/>
    </source>
</evidence>
<keyword evidence="1" id="KW-0732">Signal</keyword>
<dbReference type="Proteomes" id="UP000533598">
    <property type="component" value="Unassembled WGS sequence"/>
</dbReference>
<proteinExistence type="predicted"/>
<dbReference type="PANTHER" id="PTHR30157:SF0">
    <property type="entry name" value="NADPH-DEPENDENT FERRIC-CHELATE REDUCTASE"/>
    <property type="match status" value="1"/>
</dbReference>
<dbReference type="InterPro" id="IPR013113">
    <property type="entry name" value="SIP_FAD-bd"/>
</dbReference>
<evidence type="ECO:0000259" key="2">
    <source>
        <dbReference type="PROSITE" id="PS51384"/>
    </source>
</evidence>
<dbReference type="InterPro" id="IPR017927">
    <property type="entry name" value="FAD-bd_FR_type"/>
</dbReference>
<gene>
    <name evidence="3" type="ORF">HNR67_005894</name>
</gene>
<dbReference type="AlphaFoldDB" id="A0A7W7FUW3"/>
<sequence>MTKLSRFDRLQLSLLSSATSLVMAAPTAREEVDQFLMTVTSIRQVAPKVRRITFHANEFGHFVPTGPDEYFGLLMPQAGQQGVLLPAERMNVRAAIRRMPATARPELRWYTIRELRAADGEIDVDFVLHADAGPGSAWAAAAKPGYVVGFRTGGSCYQPPADARNQLLAADDTALPALAAILSTVDDDAVAGLRVLVEVPGAEYRVPLDERVEVTWLTRDGEPGAELVRTLRACDLPELDYAWVCGESGLATGVRRHLVKERGLDRRRVLFSGYWKVGAART</sequence>
<evidence type="ECO:0000313" key="4">
    <source>
        <dbReference type="Proteomes" id="UP000533598"/>
    </source>
</evidence>
<feature type="domain" description="FAD-binding FR-type" evidence="2">
    <location>
        <begin position="32"/>
        <end position="160"/>
    </location>
</feature>
<keyword evidence="4" id="KW-1185">Reference proteome</keyword>
<organism evidence="3 4">
    <name type="scientific">Crossiella cryophila</name>
    <dbReference type="NCBI Taxonomy" id="43355"/>
    <lineage>
        <taxon>Bacteria</taxon>
        <taxon>Bacillati</taxon>
        <taxon>Actinomycetota</taxon>
        <taxon>Actinomycetes</taxon>
        <taxon>Pseudonocardiales</taxon>
        <taxon>Pseudonocardiaceae</taxon>
        <taxon>Crossiella</taxon>
    </lineage>
</organism>
<evidence type="ECO:0000256" key="1">
    <source>
        <dbReference type="SAM" id="SignalP"/>
    </source>
</evidence>
<dbReference type="InterPro" id="IPR039261">
    <property type="entry name" value="FNR_nucleotide-bd"/>
</dbReference>
<dbReference type="Pfam" id="PF08021">
    <property type="entry name" value="FAD_binding_9"/>
    <property type="match status" value="1"/>
</dbReference>
<dbReference type="PROSITE" id="PS51384">
    <property type="entry name" value="FAD_FR"/>
    <property type="match status" value="1"/>
</dbReference>
<dbReference type="InterPro" id="IPR007037">
    <property type="entry name" value="SIP_rossman_dom"/>
</dbReference>
<accession>A0A7W7FUW3</accession>
<dbReference type="Pfam" id="PF04954">
    <property type="entry name" value="SIP"/>
    <property type="match status" value="1"/>
</dbReference>
<dbReference type="SUPFAM" id="SSF63380">
    <property type="entry name" value="Riboflavin synthase domain-like"/>
    <property type="match status" value="1"/>
</dbReference>
<feature type="chain" id="PRO_5030791673" evidence="1">
    <location>
        <begin position="25"/>
        <end position="282"/>
    </location>
</feature>
<reference evidence="3 4" key="1">
    <citation type="submission" date="2020-08" db="EMBL/GenBank/DDBJ databases">
        <title>Sequencing the genomes of 1000 actinobacteria strains.</title>
        <authorList>
            <person name="Klenk H.-P."/>
        </authorList>
    </citation>
    <scope>NUCLEOTIDE SEQUENCE [LARGE SCALE GENOMIC DNA]</scope>
    <source>
        <strain evidence="3 4">DSM 44230</strain>
    </source>
</reference>
<dbReference type="InterPro" id="IPR039374">
    <property type="entry name" value="SIP_fam"/>
</dbReference>
<name>A0A7W7FUW3_9PSEU</name>
<dbReference type="CDD" id="cd06193">
    <property type="entry name" value="siderophore_interacting"/>
    <property type="match status" value="1"/>
</dbReference>
<dbReference type="GO" id="GO:0016491">
    <property type="term" value="F:oxidoreductase activity"/>
    <property type="evidence" value="ECO:0007669"/>
    <property type="project" value="InterPro"/>
</dbReference>
<comment type="caution">
    <text evidence="3">The sequence shown here is derived from an EMBL/GenBank/DDBJ whole genome shotgun (WGS) entry which is preliminary data.</text>
</comment>
<protein>
    <submittedName>
        <fullName evidence="3">NADPH-dependent ferric siderophore reductase</fullName>
    </submittedName>
</protein>
<dbReference type="Gene3D" id="2.40.30.10">
    <property type="entry name" value="Translation factors"/>
    <property type="match status" value="1"/>
</dbReference>
<dbReference type="RefSeq" id="WP_185005484.1">
    <property type="nucleotide sequence ID" value="NZ_BAAAUI010000001.1"/>
</dbReference>